<evidence type="ECO:0000313" key="1">
    <source>
        <dbReference type="EMBL" id="MCX2719553.1"/>
    </source>
</evidence>
<name>A0AAE3MLC5_9FLAO</name>
<dbReference type="AlphaFoldDB" id="A0AAE3MLC5"/>
<comment type="caution">
    <text evidence="1">The sequence shown here is derived from an EMBL/GenBank/DDBJ whole genome shotgun (WGS) entry which is preliminary data.</text>
</comment>
<sequence>MSKDQDSIAVILESLLFRMDEKTAMILKCLDMLTEDELWVRPNEASNSAGNLILHLCGNITQYAISALGRKEDIRERDLEFSTRGGYSKQQLTNKFSKVLKEAREVILSRTREEWLSEYKVQGFVLSGIGIAVHVVEHYAYHTGQLAFWTKQLKEVDLGFYSGTNLNTKNDE</sequence>
<accession>A0AAE3MLC5</accession>
<gene>
    <name evidence="1" type="ORF">OO016_08065</name>
</gene>
<dbReference type="Gene3D" id="1.20.120.450">
    <property type="entry name" value="dinb family like domain"/>
    <property type="match status" value="1"/>
</dbReference>
<dbReference type="SUPFAM" id="SSF109854">
    <property type="entry name" value="DinB/YfiT-like putative metalloenzymes"/>
    <property type="match status" value="1"/>
</dbReference>
<protein>
    <submittedName>
        <fullName evidence="1">DUF1572 family protein</fullName>
    </submittedName>
</protein>
<dbReference type="Pfam" id="PF07609">
    <property type="entry name" value="DUF1572"/>
    <property type="match status" value="1"/>
</dbReference>
<dbReference type="InterPro" id="IPR011466">
    <property type="entry name" value="DUF1572"/>
</dbReference>
<reference evidence="1" key="1">
    <citation type="submission" date="2022-11" db="EMBL/GenBank/DDBJ databases">
        <title>The characterization of three novel Bacteroidetes species and genomic analysis of their roles in tidal elemental geochemical cycles.</title>
        <authorList>
            <person name="Ma K.-J."/>
        </authorList>
    </citation>
    <scope>NUCLEOTIDE SEQUENCE</scope>
    <source>
        <strain evidence="1">M415</strain>
    </source>
</reference>
<keyword evidence="2" id="KW-1185">Reference proteome</keyword>
<evidence type="ECO:0000313" key="2">
    <source>
        <dbReference type="Proteomes" id="UP001207116"/>
    </source>
</evidence>
<dbReference type="InterPro" id="IPR034660">
    <property type="entry name" value="DinB/YfiT-like"/>
</dbReference>
<dbReference type="EMBL" id="JAPFQP010000002">
    <property type="protein sequence ID" value="MCX2719553.1"/>
    <property type="molecule type" value="Genomic_DNA"/>
</dbReference>
<organism evidence="1 2">
    <name type="scientific">Lentiprolixibacter aurantiacus</name>
    <dbReference type="NCBI Taxonomy" id="2993939"/>
    <lineage>
        <taxon>Bacteria</taxon>
        <taxon>Pseudomonadati</taxon>
        <taxon>Bacteroidota</taxon>
        <taxon>Flavobacteriia</taxon>
        <taxon>Flavobacteriales</taxon>
        <taxon>Flavobacteriaceae</taxon>
        <taxon>Lentiprolixibacter</taxon>
    </lineage>
</organism>
<dbReference type="RefSeq" id="WP_266012268.1">
    <property type="nucleotide sequence ID" value="NZ_JAPFQP010000002.1"/>
</dbReference>
<proteinExistence type="predicted"/>
<dbReference type="Proteomes" id="UP001207116">
    <property type="component" value="Unassembled WGS sequence"/>
</dbReference>